<dbReference type="Gene3D" id="3.10.180.10">
    <property type="entry name" value="2,3-Dihydroxybiphenyl 1,2-Dioxygenase, domain 1"/>
    <property type="match status" value="1"/>
</dbReference>
<dbReference type="EMBL" id="CP049257">
    <property type="protein sequence ID" value="QIG41680.1"/>
    <property type="molecule type" value="Genomic_DNA"/>
</dbReference>
<dbReference type="CDD" id="cd06587">
    <property type="entry name" value="VOC"/>
    <property type="match status" value="1"/>
</dbReference>
<name>A0A6G6W9G2_9ACTN</name>
<accession>A0A6G6W9G2</accession>
<dbReference type="Proteomes" id="UP000502996">
    <property type="component" value="Chromosome"/>
</dbReference>
<gene>
    <name evidence="2" type="ORF">G5V58_01845</name>
</gene>
<organism evidence="2 3">
    <name type="scientific">Nocardioides anomalus</name>
    <dbReference type="NCBI Taxonomy" id="2712223"/>
    <lineage>
        <taxon>Bacteria</taxon>
        <taxon>Bacillati</taxon>
        <taxon>Actinomycetota</taxon>
        <taxon>Actinomycetes</taxon>
        <taxon>Propionibacteriales</taxon>
        <taxon>Nocardioidaceae</taxon>
        <taxon>Nocardioides</taxon>
    </lineage>
</organism>
<protein>
    <submittedName>
        <fullName evidence="2">VOC family protein</fullName>
    </submittedName>
</protein>
<dbReference type="PANTHER" id="PTHR35908:SF1">
    <property type="entry name" value="CONSERVED PROTEIN"/>
    <property type="match status" value="1"/>
</dbReference>
<dbReference type="RefSeq" id="WP_165228245.1">
    <property type="nucleotide sequence ID" value="NZ_CP049257.1"/>
</dbReference>
<sequence>MTFWQLTVDANDPALLARFWSAALGYDGAPPTGGETWHAHYRSRLGDAPAFEDRLFDPEGHGPALWFQQVPETKAGKNRLHLDLYPTGRDDALPMARRVEIVEAEVDELVALGAAVLRRTRGDDPGDDFYYVVMTDPEGNEFCVS</sequence>
<proteinExistence type="predicted"/>
<dbReference type="PANTHER" id="PTHR35908">
    <property type="entry name" value="HYPOTHETICAL FUSION PROTEIN"/>
    <property type="match status" value="1"/>
</dbReference>
<feature type="domain" description="Glyoxalase-like" evidence="1">
    <location>
        <begin position="5"/>
        <end position="144"/>
    </location>
</feature>
<dbReference type="Pfam" id="PF18029">
    <property type="entry name" value="Glyoxalase_6"/>
    <property type="match status" value="1"/>
</dbReference>
<dbReference type="AlphaFoldDB" id="A0A6G6W9G2"/>
<keyword evidence="3" id="KW-1185">Reference proteome</keyword>
<reference evidence="2 3" key="1">
    <citation type="submission" date="2020-02" db="EMBL/GenBank/DDBJ databases">
        <title>Full genome sequence of Nocardioides sp. R-3366.</title>
        <authorList>
            <person name="Im W.-T."/>
        </authorList>
    </citation>
    <scope>NUCLEOTIDE SEQUENCE [LARGE SCALE GENOMIC DNA]</scope>
    <source>
        <strain evidence="2 3">R-3366</strain>
    </source>
</reference>
<evidence type="ECO:0000313" key="2">
    <source>
        <dbReference type="EMBL" id="QIG41680.1"/>
    </source>
</evidence>
<evidence type="ECO:0000313" key="3">
    <source>
        <dbReference type="Proteomes" id="UP000502996"/>
    </source>
</evidence>
<dbReference type="SUPFAM" id="SSF54593">
    <property type="entry name" value="Glyoxalase/Bleomycin resistance protein/Dihydroxybiphenyl dioxygenase"/>
    <property type="match status" value="1"/>
</dbReference>
<dbReference type="InterPro" id="IPR029068">
    <property type="entry name" value="Glyas_Bleomycin-R_OHBP_Dase"/>
</dbReference>
<evidence type="ECO:0000259" key="1">
    <source>
        <dbReference type="Pfam" id="PF18029"/>
    </source>
</evidence>
<dbReference type="KEGG" id="nano:G5V58_01845"/>
<dbReference type="InterPro" id="IPR041581">
    <property type="entry name" value="Glyoxalase_6"/>
</dbReference>